<name>A0A6A6ZFN7_9PLEO</name>
<evidence type="ECO:0000313" key="3">
    <source>
        <dbReference type="EMBL" id="KAF2819124.1"/>
    </source>
</evidence>
<evidence type="ECO:0000256" key="1">
    <source>
        <dbReference type="SAM" id="MobiDB-lite"/>
    </source>
</evidence>
<dbReference type="EMBL" id="MU006246">
    <property type="protein sequence ID" value="KAF2819124.1"/>
    <property type="molecule type" value="Genomic_DNA"/>
</dbReference>
<dbReference type="Gene3D" id="3.40.390.10">
    <property type="entry name" value="Collagenase (Catalytic Domain)"/>
    <property type="match status" value="1"/>
</dbReference>
<feature type="compositionally biased region" description="Low complexity" evidence="1">
    <location>
        <begin position="352"/>
        <end position="362"/>
    </location>
</feature>
<dbReference type="Proteomes" id="UP000799424">
    <property type="component" value="Unassembled WGS sequence"/>
</dbReference>
<keyword evidence="2" id="KW-0732">Signal</keyword>
<gene>
    <name evidence="3" type="ORF">CC86DRAFT_432123</name>
</gene>
<evidence type="ECO:0000256" key="2">
    <source>
        <dbReference type="SAM" id="SignalP"/>
    </source>
</evidence>
<dbReference type="OrthoDB" id="1896086at2759"/>
<feature type="region of interest" description="Disordered" evidence="1">
    <location>
        <begin position="339"/>
        <end position="362"/>
    </location>
</feature>
<keyword evidence="4" id="KW-1185">Reference proteome</keyword>
<organism evidence="3 4">
    <name type="scientific">Ophiobolus disseminans</name>
    <dbReference type="NCBI Taxonomy" id="1469910"/>
    <lineage>
        <taxon>Eukaryota</taxon>
        <taxon>Fungi</taxon>
        <taxon>Dikarya</taxon>
        <taxon>Ascomycota</taxon>
        <taxon>Pezizomycotina</taxon>
        <taxon>Dothideomycetes</taxon>
        <taxon>Pleosporomycetidae</taxon>
        <taxon>Pleosporales</taxon>
        <taxon>Pleosporineae</taxon>
        <taxon>Phaeosphaeriaceae</taxon>
        <taxon>Ophiobolus</taxon>
    </lineage>
</organism>
<accession>A0A6A6ZFN7</accession>
<dbReference type="AlphaFoldDB" id="A0A6A6ZFN7"/>
<dbReference type="InterPro" id="IPR024079">
    <property type="entry name" value="MetalloPept_cat_dom_sf"/>
</dbReference>
<reference evidence="3" key="1">
    <citation type="journal article" date="2020" name="Stud. Mycol.">
        <title>101 Dothideomycetes genomes: a test case for predicting lifestyles and emergence of pathogens.</title>
        <authorList>
            <person name="Haridas S."/>
            <person name="Albert R."/>
            <person name="Binder M."/>
            <person name="Bloem J."/>
            <person name="Labutti K."/>
            <person name="Salamov A."/>
            <person name="Andreopoulos B."/>
            <person name="Baker S."/>
            <person name="Barry K."/>
            <person name="Bills G."/>
            <person name="Bluhm B."/>
            <person name="Cannon C."/>
            <person name="Castanera R."/>
            <person name="Culley D."/>
            <person name="Daum C."/>
            <person name="Ezra D."/>
            <person name="Gonzalez J."/>
            <person name="Henrissat B."/>
            <person name="Kuo A."/>
            <person name="Liang C."/>
            <person name="Lipzen A."/>
            <person name="Lutzoni F."/>
            <person name="Magnuson J."/>
            <person name="Mondo S."/>
            <person name="Nolan M."/>
            <person name="Ohm R."/>
            <person name="Pangilinan J."/>
            <person name="Park H.-J."/>
            <person name="Ramirez L."/>
            <person name="Alfaro M."/>
            <person name="Sun H."/>
            <person name="Tritt A."/>
            <person name="Yoshinaga Y."/>
            <person name="Zwiers L.-H."/>
            <person name="Turgeon B."/>
            <person name="Goodwin S."/>
            <person name="Spatafora J."/>
            <person name="Crous P."/>
            <person name="Grigoriev I."/>
        </authorList>
    </citation>
    <scope>NUCLEOTIDE SEQUENCE</scope>
    <source>
        <strain evidence="3">CBS 113818</strain>
    </source>
</reference>
<sequence length="494" mass="55167">MHFSQSFSVLFSFALLASGTVIPRATIDPDNPEASDPKTPPKKLNRPPRPDNPFKGGFKTAPASCKDFMKPSQQCVTDLKAQPGGIGAFSGGELKWDSDNKCDERQKGMFQTAAWDAHALAQFTDQEPNPHNYKDIAFCKDTKNYCPVKKDGKSVGGYAWTYDGWFGYKYYYITMCNPFFQSDDLMYKIDQIEEEMQREKFEKAQQAKWQKSTGQMFLHEMMHLNSVGTPHINDEHVDPDSADNWAYGPSRTHMLARRKLNQGGGAARASTNADSYAWLANSKYWWDLTGHFPRPDNYKQQDELSANAWVQEQNAFTLDFGTIRQDTPDSEITKRLNAITNGFKNGPPPSGSKPGVGSKPSAGKSLSILAMAQVNTHGTSGSTDYSWRFFTTNVGKAVDECAKNGVEEITPSGGTDPKLPSNTNMKKLSWPAGEFKLKIEGEDCEYKCDGKNPGRLYCQKKEVACKEDTMKNKDEGVKMCGTRMSIHAVVYCDF</sequence>
<dbReference type="SUPFAM" id="SSF55486">
    <property type="entry name" value="Metalloproteases ('zincins'), catalytic domain"/>
    <property type="match status" value="1"/>
</dbReference>
<dbReference type="GO" id="GO:0008237">
    <property type="term" value="F:metallopeptidase activity"/>
    <property type="evidence" value="ECO:0007669"/>
    <property type="project" value="InterPro"/>
</dbReference>
<feature type="region of interest" description="Disordered" evidence="1">
    <location>
        <begin position="25"/>
        <end position="57"/>
    </location>
</feature>
<feature type="signal peptide" evidence="2">
    <location>
        <begin position="1"/>
        <end position="19"/>
    </location>
</feature>
<protein>
    <submittedName>
        <fullName evidence="3">Uncharacterized protein</fullName>
    </submittedName>
</protein>
<proteinExistence type="predicted"/>
<evidence type="ECO:0000313" key="4">
    <source>
        <dbReference type="Proteomes" id="UP000799424"/>
    </source>
</evidence>
<feature type="chain" id="PRO_5025346685" evidence="2">
    <location>
        <begin position="20"/>
        <end position="494"/>
    </location>
</feature>